<dbReference type="SUPFAM" id="SSF53098">
    <property type="entry name" value="Ribonuclease H-like"/>
    <property type="match status" value="1"/>
</dbReference>
<name>A0A7D9LGQ7_PARCT</name>
<dbReference type="PANTHER" id="PTHR37984:SF8">
    <property type="entry name" value="CCHC-TYPE DOMAIN-CONTAINING PROTEIN"/>
    <property type="match status" value="1"/>
</dbReference>
<dbReference type="Proteomes" id="UP001152795">
    <property type="component" value="Unassembled WGS sequence"/>
</dbReference>
<dbReference type="GO" id="GO:0015074">
    <property type="term" value="P:DNA integration"/>
    <property type="evidence" value="ECO:0007669"/>
    <property type="project" value="InterPro"/>
</dbReference>
<gene>
    <name evidence="1" type="ORF">PACLA_8A018184</name>
</gene>
<dbReference type="InterPro" id="IPR036397">
    <property type="entry name" value="RNaseH_sf"/>
</dbReference>
<dbReference type="Gene3D" id="3.10.10.10">
    <property type="entry name" value="HIV Type 1 Reverse Transcriptase, subunit A, domain 1"/>
    <property type="match status" value="1"/>
</dbReference>
<dbReference type="InterPro" id="IPR050951">
    <property type="entry name" value="Retrovirus_Pol_polyprotein"/>
</dbReference>
<protein>
    <submittedName>
        <fullName evidence="1">Transposon Ty3-G Gag-Pol poly</fullName>
    </submittedName>
</protein>
<evidence type="ECO:0000313" key="2">
    <source>
        <dbReference type="Proteomes" id="UP001152795"/>
    </source>
</evidence>
<sequence>MDSFHKPSALSFDGNTSENWRRFKQQFQIYLVASGSEDKDDPIKIAILLNFAGEDAIEVFNTFEFSAGDDKKLDKVIEQFERYCNPRKNVVFERYQFWKITQRDSETVDQFVTRLKNKVKSCEYTSVDDMVRDKFVFSIQDLTVKERLLREEKLTLEKAISMARAAEASKEQIKVMNARAQSSEANQSVNVLRYDANQGKGQIGSRREKSQRKKTGHFERVCRAKQRQRDSRPREVNVLGEFEDGEVSEDDLLTFSVESNNEGSSKNDWHVQLKFGKTDLNFKLDTGADCNVISQSSFEQLSLTNTRIFKNKSKLKMFDGRKITPKGKVSLECEYKGKFTVLDFVLVEQDLPSILGLKSCLELGLVKRVYSLEVDPPKIETEFSDVFEGLGEIKDVQYQIKIDPVSIPVVHPPRRVPMALRKPLEEELRRMEKLGVIEKKNEPTAWVHSLVIARKANNKIRVCMDPSDLNKVVMREHFPMQTVEEVVSRMPNAKVFSVLDANHGFWQVKLANESSNLATFNTPFGRYSYKRLPFGIASAPEVFQSIMSNMFSDIEGVEVIVDDLVVWGEDVTKHDERLRLVLERCRDKNLKLNPEKCRFRVPEVSYVGHVLSSDGLKPDPRKIEVIKEMPQPTNCEELKRFLGIVTYVAKFIPNMAQITAPLRQLLEKNVEWVWDQEQRQAFTTLKAAIVDPPVLKFFDQKQSVCLSVDASSKGMGAVLLQNDRPVAYASKALTSCQQNYSQIEKEMLAIVYGCEHFHQYLYGQREVIVESDHKPLEAILKKSIHQAPLRLQRMILRLKPYAIKVKYTPGSQLLIADALSRSQMSAQINDPSDEFEVNVLESGQMSETMFEKLVEETKKDAELQQLHRVVMDGWPQTKPETPLEIRPYWSYRDEISGYDGLMFKGDRVIVPHVLRPEMLDRIHAAHLGIEKCKARARGSVFWPGMNSAIDEMVSECRTCLQFQRRNQREPLMPQEIPERPWSTVAADIFYYKGRDYLLVVDYFSKYPEVTRINHKNSEAVILAMKEMFARHGIPEKIIADNMPFNSLRFRDFAREWEIEVVTSSPHYPRSNGLVERNVQTIKRLLKKSNDSKQDAFLALLEFRNSPISGMEQSPAELLMSRKLRAKLPIPKHLLKPKSQPINDVRQRLRVRQLRQKAAYDQGTKQLSSLQPNESVRIRQGGVWNPAVVVEQHKSPRSYIVATSNGTQLRRNRQHLMPTNEPQMIITPPMEPVGEEERCSGIAPSTVRSPVRSPVIFPSTEIKEEHVRTPLRRSTRVRRAPSRLIENI</sequence>
<dbReference type="Pfam" id="PF00078">
    <property type="entry name" value="RVT_1"/>
    <property type="match status" value="1"/>
</dbReference>
<dbReference type="InterPro" id="IPR001584">
    <property type="entry name" value="Integrase_cat-core"/>
</dbReference>
<keyword evidence="2" id="KW-1185">Reference proteome</keyword>
<evidence type="ECO:0000313" key="1">
    <source>
        <dbReference type="EMBL" id="CAB4032370.1"/>
    </source>
</evidence>
<dbReference type="InterPro" id="IPR043502">
    <property type="entry name" value="DNA/RNA_pol_sf"/>
</dbReference>
<dbReference type="PANTHER" id="PTHR37984">
    <property type="entry name" value="PROTEIN CBG26694"/>
    <property type="match status" value="1"/>
</dbReference>
<dbReference type="InterPro" id="IPR041588">
    <property type="entry name" value="Integrase_H2C2"/>
</dbReference>
<dbReference type="InterPro" id="IPR021109">
    <property type="entry name" value="Peptidase_aspartic_dom_sf"/>
</dbReference>
<dbReference type="CDD" id="cd01647">
    <property type="entry name" value="RT_LTR"/>
    <property type="match status" value="1"/>
</dbReference>
<dbReference type="SUPFAM" id="SSF56672">
    <property type="entry name" value="DNA/RNA polymerases"/>
    <property type="match status" value="1"/>
</dbReference>
<dbReference type="CDD" id="cd05481">
    <property type="entry name" value="retropepsin_like_LTR_1"/>
    <property type="match status" value="1"/>
</dbReference>
<dbReference type="InterPro" id="IPR041577">
    <property type="entry name" value="RT_RNaseH_2"/>
</dbReference>
<dbReference type="OrthoDB" id="5980566at2759"/>
<reference evidence="1" key="1">
    <citation type="submission" date="2020-04" db="EMBL/GenBank/DDBJ databases">
        <authorList>
            <person name="Alioto T."/>
            <person name="Alioto T."/>
            <person name="Gomez Garrido J."/>
        </authorList>
    </citation>
    <scope>NUCLEOTIDE SEQUENCE</scope>
    <source>
        <strain evidence="1">A484AB</strain>
    </source>
</reference>
<dbReference type="Gene3D" id="2.40.70.10">
    <property type="entry name" value="Acid Proteases"/>
    <property type="match status" value="1"/>
</dbReference>
<dbReference type="Pfam" id="PF17921">
    <property type="entry name" value="Integrase_H2C2"/>
    <property type="match status" value="1"/>
</dbReference>
<accession>A0A7D9LGQ7</accession>
<dbReference type="FunFam" id="3.30.420.10:FF:000063">
    <property type="entry name" value="Retrovirus-related Pol polyprotein from transposon 297-like Protein"/>
    <property type="match status" value="1"/>
</dbReference>
<dbReference type="EMBL" id="CACRXK020018346">
    <property type="protein sequence ID" value="CAB4032370.1"/>
    <property type="molecule type" value="Genomic_DNA"/>
</dbReference>
<dbReference type="FunFam" id="3.30.70.270:FF:000026">
    <property type="entry name" value="Transposon Ty3-G Gag-Pol polyprotein"/>
    <property type="match status" value="1"/>
</dbReference>
<dbReference type="Gene3D" id="3.30.70.270">
    <property type="match status" value="2"/>
</dbReference>
<organism evidence="1 2">
    <name type="scientific">Paramuricea clavata</name>
    <name type="common">Red gorgonian</name>
    <name type="synonym">Violescent sea-whip</name>
    <dbReference type="NCBI Taxonomy" id="317549"/>
    <lineage>
        <taxon>Eukaryota</taxon>
        <taxon>Metazoa</taxon>
        <taxon>Cnidaria</taxon>
        <taxon>Anthozoa</taxon>
        <taxon>Octocorallia</taxon>
        <taxon>Malacalcyonacea</taxon>
        <taxon>Plexauridae</taxon>
        <taxon>Paramuricea</taxon>
    </lineage>
</organism>
<dbReference type="Pfam" id="PF17919">
    <property type="entry name" value="RT_RNaseH_2"/>
    <property type="match status" value="1"/>
</dbReference>
<proteinExistence type="predicted"/>
<comment type="caution">
    <text evidence="1">The sequence shown here is derived from an EMBL/GenBank/DDBJ whole genome shotgun (WGS) entry which is preliminary data.</text>
</comment>
<dbReference type="GO" id="GO:0003676">
    <property type="term" value="F:nucleic acid binding"/>
    <property type="evidence" value="ECO:0007669"/>
    <property type="project" value="InterPro"/>
</dbReference>
<dbReference type="CDD" id="cd09274">
    <property type="entry name" value="RNase_HI_RT_Ty3"/>
    <property type="match status" value="1"/>
</dbReference>
<dbReference type="InterPro" id="IPR000477">
    <property type="entry name" value="RT_dom"/>
</dbReference>
<dbReference type="InterPro" id="IPR043128">
    <property type="entry name" value="Rev_trsase/Diguanyl_cyclase"/>
</dbReference>
<dbReference type="SUPFAM" id="SSF50630">
    <property type="entry name" value="Acid proteases"/>
    <property type="match status" value="1"/>
</dbReference>
<dbReference type="FunFam" id="1.10.340.70:FF:000003">
    <property type="entry name" value="Protein CBG25708"/>
    <property type="match status" value="1"/>
</dbReference>
<dbReference type="Gene3D" id="3.30.420.10">
    <property type="entry name" value="Ribonuclease H-like superfamily/Ribonuclease H"/>
    <property type="match status" value="1"/>
</dbReference>
<dbReference type="PROSITE" id="PS50994">
    <property type="entry name" value="INTEGRASE"/>
    <property type="match status" value="1"/>
</dbReference>
<dbReference type="Gene3D" id="1.10.340.70">
    <property type="match status" value="1"/>
</dbReference>
<dbReference type="PROSITE" id="PS50878">
    <property type="entry name" value="RT_POL"/>
    <property type="match status" value="1"/>
</dbReference>
<dbReference type="InterPro" id="IPR012337">
    <property type="entry name" value="RNaseH-like_sf"/>
</dbReference>